<evidence type="ECO:0000313" key="3">
    <source>
        <dbReference type="Proteomes" id="UP000321922"/>
    </source>
</evidence>
<name>A0A511QJJ0_9VIBR</name>
<reference evidence="2 3" key="1">
    <citation type="submission" date="2019-07" db="EMBL/GenBank/DDBJ databases">
        <title>Whole genome shotgun sequence of Vibrio sagamiensis NBRC 104589.</title>
        <authorList>
            <person name="Hosoyama A."/>
            <person name="Uohara A."/>
            <person name="Ohji S."/>
            <person name="Ichikawa N."/>
        </authorList>
    </citation>
    <scope>NUCLEOTIDE SEQUENCE [LARGE SCALE GENOMIC DNA]</scope>
    <source>
        <strain evidence="2 3">NBRC 104589</strain>
    </source>
</reference>
<dbReference type="RefSeq" id="WP_050567374.1">
    <property type="nucleotide sequence ID" value="NZ_BAOJ01000081.1"/>
</dbReference>
<gene>
    <name evidence="2" type="ORF">VSA01S_33280</name>
</gene>
<organism evidence="2 3">
    <name type="scientific">Vibrio sagamiensis NBRC 104589</name>
    <dbReference type="NCBI Taxonomy" id="1219064"/>
    <lineage>
        <taxon>Bacteria</taxon>
        <taxon>Pseudomonadati</taxon>
        <taxon>Pseudomonadota</taxon>
        <taxon>Gammaproteobacteria</taxon>
        <taxon>Vibrionales</taxon>
        <taxon>Vibrionaceae</taxon>
        <taxon>Vibrio</taxon>
    </lineage>
</organism>
<dbReference type="Gene3D" id="1.10.260.40">
    <property type="entry name" value="lambda repressor-like DNA-binding domains"/>
    <property type="match status" value="1"/>
</dbReference>
<dbReference type="AlphaFoldDB" id="A0A511QJJ0"/>
<protein>
    <recommendedName>
        <fullName evidence="1">HTH cro/C1-type domain-containing protein</fullName>
    </recommendedName>
</protein>
<sequence length="197" mass="22706">MIFFKNNSDTVGSRIKLAIHIRGETPASIDRKTGIAKSYISRAINNKISNPKKLIQVISEELKISSDWIMTGQGRMDIEPDNRIPIYCIKADQVDGYIIIKMDNLIENNTKAWKGINTQPYNEESIIISIDNKNNTPGEYLSKINNDYKIITRYNDQYSTKWFGRGDLEEIMNIEDYEIIGYVVATFMNLEIKKIEI</sequence>
<dbReference type="EMBL" id="BJXJ01000044">
    <property type="protein sequence ID" value="GEM77216.1"/>
    <property type="molecule type" value="Genomic_DNA"/>
</dbReference>
<dbReference type="PROSITE" id="PS50943">
    <property type="entry name" value="HTH_CROC1"/>
    <property type="match status" value="1"/>
</dbReference>
<dbReference type="SUPFAM" id="SSF47413">
    <property type="entry name" value="lambda repressor-like DNA-binding domains"/>
    <property type="match status" value="1"/>
</dbReference>
<evidence type="ECO:0000259" key="1">
    <source>
        <dbReference type="PROSITE" id="PS50943"/>
    </source>
</evidence>
<evidence type="ECO:0000313" key="2">
    <source>
        <dbReference type="EMBL" id="GEM77216.1"/>
    </source>
</evidence>
<proteinExistence type="predicted"/>
<accession>A0A511QJJ0</accession>
<comment type="caution">
    <text evidence="2">The sequence shown here is derived from an EMBL/GenBank/DDBJ whole genome shotgun (WGS) entry which is preliminary data.</text>
</comment>
<dbReference type="GO" id="GO:0003677">
    <property type="term" value="F:DNA binding"/>
    <property type="evidence" value="ECO:0007669"/>
    <property type="project" value="InterPro"/>
</dbReference>
<dbReference type="Proteomes" id="UP000321922">
    <property type="component" value="Unassembled WGS sequence"/>
</dbReference>
<dbReference type="InterPro" id="IPR001387">
    <property type="entry name" value="Cro/C1-type_HTH"/>
</dbReference>
<dbReference type="CDD" id="cd00093">
    <property type="entry name" value="HTH_XRE"/>
    <property type="match status" value="1"/>
</dbReference>
<feature type="domain" description="HTH cro/C1-type" evidence="1">
    <location>
        <begin position="31"/>
        <end position="69"/>
    </location>
</feature>
<dbReference type="InterPro" id="IPR010982">
    <property type="entry name" value="Lambda_DNA-bd_dom_sf"/>
</dbReference>
<keyword evidence="3" id="KW-1185">Reference proteome</keyword>
<dbReference type="OrthoDB" id="7062147at2"/>